<feature type="transmembrane region" description="Helical" evidence="5">
    <location>
        <begin position="48"/>
        <end position="66"/>
    </location>
</feature>
<feature type="transmembrane region" description="Helical" evidence="5">
    <location>
        <begin position="12"/>
        <end position="36"/>
    </location>
</feature>
<dbReference type="PANTHER" id="PTHR30566">
    <property type="entry name" value="YNAI-RELATED MECHANOSENSITIVE ION CHANNEL"/>
    <property type="match status" value="1"/>
</dbReference>
<proteinExistence type="predicted"/>
<dbReference type="InterPro" id="IPR006685">
    <property type="entry name" value="MscS_channel_2nd"/>
</dbReference>
<reference evidence="7 8" key="1">
    <citation type="submission" date="2024-02" db="EMBL/GenBank/DDBJ databases">
        <title>Microbulbifer aestuariivivens NBRC 112533.</title>
        <authorList>
            <person name="Ichikawa N."/>
            <person name="Katano-Makiyama Y."/>
            <person name="Hidaka K."/>
        </authorList>
    </citation>
    <scope>NUCLEOTIDE SEQUENCE [LARGE SCALE GENOMIC DNA]</scope>
    <source>
        <strain evidence="7 8">NBRC 112533</strain>
    </source>
</reference>
<evidence type="ECO:0000256" key="5">
    <source>
        <dbReference type="SAM" id="Phobius"/>
    </source>
</evidence>
<evidence type="ECO:0000256" key="1">
    <source>
        <dbReference type="ARBA" id="ARBA00004370"/>
    </source>
</evidence>
<sequence>MLAQLLDNKLFLSALLIAGMLLLRVVLILLFARVTTWAKQDRRRRINTVRNICNLLIVIGLAGIWVSELREFALSIAAFSVAIVLALRELVQSLVGKLYQANMRSFQVGDWIMVGEQFGEVIDSDWLSTTLLEIDPHGLGSGYTGTTLYIPNNVFFTKPVKNLNFMRRYIEHSFSITRENKGGNPFAAKHFLLERIREHSEAFREVAARYCQMIEHRTGVELVGTEPKIRFSTNELGHDVVTITLFCPREEAHEIEQRVTEDFYNFWYPGPNSGNDKALLPSKALEPCEAN</sequence>
<dbReference type="Gene3D" id="2.30.30.60">
    <property type="match status" value="1"/>
</dbReference>
<comment type="caution">
    <text evidence="7">The sequence shown here is derived from an EMBL/GenBank/DDBJ whole genome shotgun (WGS) entry which is preliminary data.</text>
</comment>
<accession>A0ABP9WMZ9</accession>
<evidence type="ECO:0000313" key="7">
    <source>
        <dbReference type="EMBL" id="GAA5523570.1"/>
    </source>
</evidence>
<dbReference type="InterPro" id="IPR010920">
    <property type="entry name" value="LSM_dom_sf"/>
</dbReference>
<dbReference type="EMBL" id="BAABRT010000001">
    <property type="protein sequence ID" value="GAA5523570.1"/>
    <property type="molecule type" value="Genomic_DNA"/>
</dbReference>
<dbReference type="Proteomes" id="UP001408594">
    <property type="component" value="Unassembled WGS sequence"/>
</dbReference>
<organism evidence="7 8">
    <name type="scientific">Microbulbifer aestuariivivens</name>
    <dbReference type="NCBI Taxonomy" id="1908308"/>
    <lineage>
        <taxon>Bacteria</taxon>
        <taxon>Pseudomonadati</taxon>
        <taxon>Pseudomonadota</taxon>
        <taxon>Gammaproteobacteria</taxon>
        <taxon>Cellvibrionales</taxon>
        <taxon>Microbulbiferaceae</taxon>
        <taxon>Microbulbifer</taxon>
    </lineage>
</organism>
<dbReference type="PANTHER" id="PTHR30566:SF27">
    <property type="entry name" value="MECHANOSENSITIVE ION CHANNEL PROTEIN"/>
    <property type="match status" value="1"/>
</dbReference>
<dbReference type="SUPFAM" id="SSF50182">
    <property type="entry name" value="Sm-like ribonucleoproteins"/>
    <property type="match status" value="1"/>
</dbReference>
<name>A0ABP9WMZ9_9GAMM</name>
<evidence type="ECO:0000256" key="2">
    <source>
        <dbReference type="ARBA" id="ARBA00022692"/>
    </source>
</evidence>
<evidence type="ECO:0000259" key="6">
    <source>
        <dbReference type="Pfam" id="PF00924"/>
    </source>
</evidence>
<evidence type="ECO:0000313" key="8">
    <source>
        <dbReference type="Proteomes" id="UP001408594"/>
    </source>
</evidence>
<feature type="domain" description="Mechanosensitive ion channel MscS" evidence="6">
    <location>
        <begin position="90"/>
        <end position="164"/>
    </location>
</feature>
<keyword evidence="2 5" id="KW-0812">Transmembrane</keyword>
<comment type="subcellular location">
    <subcellularLocation>
        <location evidence="1">Membrane</location>
    </subcellularLocation>
</comment>
<gene>
    <name evidence="7" type="ORF">Maes01_00118</name>
</gene>
<evidence type="ECO:0000256" key="3">
    <source>
        <dbReference type="ARBA" id="ARBA00022989"/>
    </source>
</evidence>
<evidence type="ECO:0000256" key="4">
    <source>
        <dbReference type="ARBA" id="ARBA00023136"/>
    </source>
</evidence>
<dbReference type="Pfam" id="PF00924">
    <property type="entry name" value="MS_channel_2nd"/>
    <property type="match status" value="1"/>
</dbReference>
<dbReference type="RefSeq" id="WP_345547804.1">
    <property type="nucleotide sequence ID" value="NZ_BAABRT010000001.1"/>
</dbReference>
<protein>
    <recommendedName>
        <fullName evidence="6">Mechanosensitive ion channel MscS domain-containing protein</fullName>
    </recommendedName>
</protein>
<dbReference type="InterPro" id="IPR023408">
    <property type="entry name" value="MscS_beta-dom_sf"/>
</dbReference>
<keyword evidence="4 5" id="KW-0472">Membrane</keyword>
<keyword evidence="8" id="KW-1185">Reference proteome</keyword>
<keyword evidence="3 5" id="KW-1133">Transmembrane helix</keyword>